<gene>
    <name evidence="1" type="ORF">HMPREF1015_02821</name>
</gene>
<dbReference type="Proteomes" id="UP000011747">
    <property type="component" value="Unassembled WGS sequence"/>
</dbReference>
<dbReference type="PATRIC" id="fig|665952.3.peg.76"/>
<keyword evidence="2" id="KW-1185">Reference proteome</keyword>
<organism evidence="1 2">
    <name type="scientific">Bacillus smithii 7_3_47FAA</name>
    <dbReference type="NCBI Taxonomy" id="665952"/>
    <lineage>
        <taxon>Bacteria</taxon>
        <taxon>Bacillati</taxon>
        <taxon>Bacillota</taxon>
        <taxon>Bacilli</taxon>
        <taxon>Bacillales</taxon>
        <taxon>Bacillaceae</taxon>
        <taxon>Bacillus</taxon>
    </lineage>
</organism>
<evidence type="ECO:0000313" key="1">
    <source>
        <dbReference type="EMBL" id="EHL79720.1"/>
    </source>
</evidence>
<dbReference type="RefSeq" id="WP_003352340.1">
    <property type="nucleotide sequence ID" value="NZ_JH414739.1"/>
</dbReference>
<sequence length="56" mass="6548">MKNQRDSGEICIICENQKTEGIHVLESFICTDCEKKMTSIETTHSDYSYYVQKLKK</sequence>
<evidence type="ECO:0008006" key="3">
    <source>
        <dbReference type="Google" id="ProtNLM"/>
    </source>
</evidence>
<proteinExistence type="predicted"/>
<dbReference type="InterPro" id="IPR019700">
    <property type="entry name" value="Sigma-G_inhibitor_Gin"/>
</dbReference>
<reference evidence="1 2" key="1">
    <citation type="submission" date="2011-09" db="EMBL/GenBank/DDBJ databases">
        <title>The Genome Sequence of Bacillus smithii 7_3_47FAA.</title>
        <authorList>
            <consortium name="The Broad Institute Genome Sequencing Platform"/>
            <person name="Earl A."/>
            <person name="Ward D."/>
            <person name="Feldgarden M."/>
            <person name="Gevers D."/>
            <person name="Daigneault M."/>
            <person name="Strauss J."/>
            <person name="Allen-Vercoe E."/>
            <person name="Young S.K."/>
            <person name="Zeng Q."/>
            <person name="Gargeya S."/>
            <person name="Fitzgerald M."/>
            <person name="Haas B."/>
            <person name="Abouelleil A."/>
            <person name="Alvarado L."/>
            <person name="Arachchi H.M."/>
            <person name="Berlin A."/>
            <person name="Brown A."/>
            <person name="Chapman S.B."/>
            <person name="Chen Z."/>
            <person name="Dunbar C."/>
            <person name="Freedman E."/>
            <person name="Gearin G."/>
            <person name="Goldberg J."/>
            <person name="Griggs A."/>
            <person name="Gujja S."/>
            <person name="Heiman D."/>
            <person name="Howarth C."/>
            <person name="Larson L."/>
            <person name="Lui A."/>
            <person name="MacDonald P.J.P."/>
            <person name="Montmayeur A."/>
            <person name="Murphy C."/>
            <person name="Neiman D."/>
            <person name="Pearson M."/>
            <person name="Priest M."/>
            <person name="Roberts A."/>
            <person name="Saif S."/>
            <person name="Shea T."/>
            <person name="Shenoy N."/>
            <person name="Sisk P."/>
            <person name="Stolte C."/>
            <person name="Sykes S."/>
            <person name="Wortman J."/>
            <person name="Nusbaum C."/>
            <person name="Birren B."/>
        </authorList>
    </citation>
    <scope>NUCLEOTIDE SEQUENCE [LARGE SCALE GENOMIC DNA]</scope>
    <source>
        <strain evidence="1 2">7_3_47FAA</strain>
    </source>
</reference>
<dbReference type="Pfam" id="PF10764">
    <property type="entry name" value="Gin"/>
    <property type="match status" value="1"/>
</dbReference>
<name>G9QGQ7_9BACI</name>
<dbReference type="AlphaFoldDB" id="G9QGQ7"/>
<dbReference type="EMBL" id="ACWF01000003">
    <property type="protein sequence ID" value="EHL79720.1"/>
    <property type="molecule type" value="Genomic_DNA"/>
</dbReference>
<dbReference type="HOGENOM" id="CLU_187385_1_0_9"/>
<evidence type="ECO:0000313" key="2">
    <source>
        <dbReference type="Proteomes" id="UP000011747"/>
    </source>
</evidence>
<accession>G9QGQ7</accession>
<comment type="caution">
    <text evidence="1">The sequence shown here is derived from an EMBL/GenBank/DDBJ whole genome shotgun (WGS) entry which is preliminary data.</text>
</comment>
<protein>
    <recommendedName>
        <fullName evidence="3">Inhibitor of sigma-G Gin</fullName>
    </recommendedName>
</protein>